<reference evidence="3" key="1">
    <citation type="journal article" date="2019" name="Int. J. Syst. Evol. Microbiol.">
        <title>The Global Catalogue of Microorganisms (GCM) 10K type strain sequencing project: providing services to taxonomists for standard genome sequencing and annotation.</title>
        <authorList>
            <consortium name="The Broad Institute Genomics Platform"/>
            <consortium name="The Broad Institute Genome Sequencing Center for Infectious Disease"/>
            <person name="Wu L."/>
            <person name="Ma J."/>
        </authorList>
    </citation>
    <scope>NUCLEOTIDE SEQUENCE [LARGE SCALE GENOMIC DNA]</scope>
    <source>
        <strain evidence="3">CGMCC 1.15420</strain>
    </source>
</reference>
<gene>
    <name evidence="2" type="ORF">GCM10010913_26790</name>
</gene>
<evidence type="ECO:0000313" key="2">
    <source>
        <dbReference type="EMBL" id="GGG03606.1"/>
    </source>
</evidence>
<name>A0ABQ1VZC7_9BACL</name>
<keyword evidence="1" id="KW-0175">Coiled coil</keyword>
<evidence type="ECO:0000313" key="3">
    <source>
        <dbReference type="Proteomes" id="UP000608420"/>
    </source>
</evidence>
<sequence>MEKRVQVGAEELKNQQLAQEAEKEVRSIAQARAAYEQLIDEIHGYCEQTREFREQAAELQRSGRTGFQQL</sequence>
<dbReference type="EMBL" id="BMIW01000018">
    <property type="protein sequence ID" value="GGG03606.1"/>
    <property type="molecule type" value="Genomic_DNA"/>
</dbReference>
<evidence type="ECO:0000256" key="1">
    <source>
        <dbReference type="SAM" id="Coils"/>
    </source>
</evidence>
<organism evidence="2 3">
    <name type="scientific">Paenibacillus aceti</name>
    <dbReference type="NCBI Taxonomy" id="1820010"/>
    <lineage>
        <taxon>Bacteria</taxon>
        <taxon>Bacillati</taxon>
        <taxon>Bacillota</taxon>
        <taxon>Bacilli</taxon>
        <taxon>Bacillales</taxon>
        <taxon>Paenibacillaceae</taxon>
        <taxon>Paenibacillus</taxon>
    </lineage>
</organism>
<keyword evidence="3" id="KW-1185">Reference proteome</keyword>
<comment type="caution">
    <text evidence="2">The sequence shown here is derived from an EMBL/GenBank/DDBJ whole genome shotgun (WGS) entry which is preliminary data.</text>
</comment>
<dbReference type="RefSeq" id="WP_120463513.1">
    <property type="nucleotide sequence ID" value="NZ_BMIW01000018.1"/>
</dbReference>
<accession>A0ABQ1VZC7</accession>
<proteinExistence type="predicted"/>
<dbReference type="Proteomes" id="UP000608420">
    <property type="component" value="Unassembled WGS sequence"/>
</dbReference>
<feature type="coiled-coil region" evidence="1">
    <location>
        <begin position="14"/>
        <end position="48"/>
    </location>
</feature>
<protein>
    <submittedName>
        <fullName evidence="2">Uncharacterized protein</fullName>
    </submittedName>
</protein>